<gene>
    <name evidence="3" type="ORF">SLS53_009384</name>
</gene>
<accession>A0AAN9U5B6</accession>
<feature type="compositionally biased region" description="Basic and acidic residues" evidence="1">
    <location>
        <begin position="155"/>
        <end position="165"/>
    </location>
</feature>
<evidence type="ECO:0000256" key="1">
    <source>
        <dbReference type="SAM" id="MobiDB-lite"/>
    </source>
</evidence>
<feature type="compositionally biased region" description="Polar residues" evidence="1">
    <location>
        <begin position="369"/>
        <end position="391"/>
    </location>
</feature>
<feature type="compositionally biased region" description="Low complexity" evidence="1">
    <location>
        <begin position="416"/>
        <end position="431"/>
    </location>
</feature>
<feature type="compositionally biased region" description="Polar residues" evidence="1">
    <location>
        <begin position="240"/>
        <end position="251"/>
    </location>
</feature>
<evidence type="ECO:0000256" key="2">
    <source>
        <dbReference type="SAM" id="Phobius"/>
    </source>
</evidence>
<keyword evidence="2" id="KW-0472">Membrane</keyword>
<feature type="compositionally biased region" description="Low complexity" evidence="1">
    <location>
        <begin position="260"/>
        <end position="274"/>
    </location>
</feature>
<dbReference type="Proteomes" id="UP001320245">
    <property type="component" value="Unassembled WGS sequence"/>
</dbReference>
<feature type="transmembrane region" description="Helical" evidence="2">
    <location>
        <begin position="54"/>
        <end position="79"/>
    </location>
</feature>
<feature type="compositionally biased region" description="Basic and acidic residues" evidence="1">
    <location>
        <begin position="210"/>
        <end position="223"/>
    </location>
</feature>
<name>A0AAN9U5B6_9PEZI</name>
<evidence type="ECO:0000313" key="3">
    <source>
        <dbReference type="EMBL" id="KAK7728731.1"/>
    </source>
</evidence>
<keyword evidence="2" id="KW-0812">Transmembrane</keyword>
<evidence type="ECO:0000313" key="4">
    <source>
        <dbReference type="Proteomes" id="UP001320245"/>
    </source>
</evidence>
<feature type="region of interest" description="Disordered" evidence="1">
    <location>
        <begin position="199"/>
        <end position="300"/>
    </location>
</feature>
<dbReference type="EMBL" id="JAJSPL020000080">
    <property type="protein sequence ID" value="KAK7728731.1"/>
    <property type="molecule type" value="Genomic_DNA"/>
</dbReference>
<feature type="region of interest" description="Disordered" evidence="1">
    <location>
        <begin position="358"/>
        <end position="431"/>
    </location>
</feature>
<organism evidence="3 4">
    <name type="scientific">Cytospora paraplurivora</name>
    <dbReference type="NCBI Taxonomy" id="2898453"/>
    <lineage>
        <taxon>Eukaryota</taxon>
        <taxon>Fungi</taxon>
        <taxon>Dikarya</taxon>
        <taxon>Ascomycota</taxon>
        <taxon>Pezizomycotina</taxon>
        <taxon>Sordariomycetes</taxon>
        <taxon>Sordariomycetidae</taxon>
        <taxon>Diaporthales</taxon>
        <taxon>Cytosporaceae</taxon>
        <taxon>Cytospora</taxon>
    </lineage>
</organism>
<dbReference type="AlphaFoldDB" id="A0AAN9U5B6"/>
<feature type="transmembrane region" description="Helical" evidence="2">
    <location>
        <begin position="20"/>
        <end position="42"/>
    </location>
</feature>
<proteinExistence type="predicted"/>
<sequence length="431" mass="46004">MLALDIVFAQRHLHPTLSTRVTAIISSVLEAAVLALISWIIFASFKREARTITGLLFASVIVLCVIAAALTVATLIRLFSSAAGGKIITGYLAGGSIALVVSFVAQLLLLVVRFVADRAQAESGPQSPNMKEVGRRMPARVKTIPYSSISPSEPVTRDVSMESKHPPTSSGSRLSAAETFSSVASSLTHAVRPISSRTRLLSNSHSLRSQRSDAFGHRDRHSGAESFDSWDTSPVDPHNRQTVLESTSPISGNRLLETIPASPTTSRSPSPGTTVGLEAPRYRRRSRSYSPSSLRTPLEPPQRAFTQQLSMSESHIHPLFRSDSPDPPPLATPSTVIVAAPQAGQVISDRDSIRSLSRMRSDSLPAVTSPLTRNGSFDTFGNKGSSVSSECGRSDMLGEAGRSLERPVRKTPSREGPSGPGLAALPGGVTW</sequence>
<feature type="compositionally biased region" description="Polar residues" evidence="1">
    <location>
        <begin position="166"/>
        <end position="176"/>
    </location>
</feature>
<protein>
    <submittedName>
        <fullName evidence="3">Uncharacterized protein</fullName>
    </submittedName>
</protein>
<feature type="transmembrane region" description="Helical" evidence="2">
    <location>
        <begin position="91"/>
        <end position="116"/>
    </location>
</feature>
<feature type="compositionally biased region" description="Polar residues" evidence="1">
    <location>
        <begin position="199"/>
        <end position="209"/>
    </location>
</feature>
<keyword evidence="4" id="KW-1185">Reference proteome</keyword>
<reference evidence="3 4" key="1">
    <citation type="journal article" date="2023" name="PLoS ONE">
        <title>Cytospora paraplurivora sp. nov. isolated from orchards with fruit tree decline syndrome in Ontario, Canada.</title>
        <authorList>
            <person name="Ilyukhin E."/>
            <person name="Nguyen H.D.T."/>
            <person name="Castle A.J."/>
            <person name="Ellouze W."/>
        </authorList>
    </citation>
    <scope>NUCLEOTIDE SEQUENCE [LARGE SCALE GENOMIC DNA]</scope>
    <source>
        <strain evidence="3 4">FDS-564</strain>
    </source>
</reference>
<feature type="region of interest" description="Disordered" evidence="1">
    <location>
        <begin position="146"/>
        <end position="176"/>
    </location>
</feature>
<comment type="caution">
    <text evidence="3">The sequence shown here is derived from an EMBL/GenBank/DDBJ whole genome shotgun (WGS) entry which is preliminary data.</text>
</comment>
<keyword evidence="2" id="KW-1133">Transmembrane helix</keyword>